<dbReference type="AlphaFoldDB" id="H3GVB1"/>
<reference evidence="1" key="2">
    <citation type="submission" date="2015-06" db="UniProtKB">
        <authorList>
            <consortium name="EnsemblProtists"/>
        </authorList>
    </citation>
    <scope>IDENTIFICATION</scope>
    <source>
        <strain evidence="1">Pr102</strain>
    </source>
</reference>
<dbReference type="eggNOG" id="ENOG502SJHA">
    <property type="taxonomic scope" value="Eukaryota"/>
</dbReference>
<dbReference type="PANTHER" id="PTHR46586:SF3">
    <property type="entry name" value="ANKYRIN REPEAT-CONTAINING PROTEIN"/>
    <property type="match status" value="1"/>
</dbReference>
<dbReference type="STRING" id="164328.H3GVB1"/>
<name>H3GVB1_PHYRM</name>
<dbReference type="HOGENOM" id="CLU_014745_1_1_1"/>
<dbReference type="SUPFAM" id="SSF48403">
    <property type="entry name" value="Ankyrin repeat"/>
    <property type="match status" value="1"/>
</dbReference>
<dbReference type="VEuPathDB" id="FungiDB:KRP22_13070"/>
<organism evidence="1 2">
    <name type="scientific">Phytophthora ramorum</name>
    <name type="common">Sudden oak death agent</name>
    <dbReference type="NCBI Taxonomy" id="164328"/>
    <lineage>
        <taxon>Eukaryota</taxon>
        <taxon>Sar</taxon>
        <taxon>Stramenopiles</taxon>
        <taxon>Oomycota</taxon>
        <taxon>Peronosporomycetes</taxon>
        <taxon>Peronosporales</taxon>
        <taxon>Peronosporaceae</taxon>
        <taxon>Phytophthora</taxon>
    </lineage>
</organism>
<evidence type="ECO:0000313" key="2">
    <source>
        <dbReference type="Proteomes" id="UP000005238"/>
    </source>
</evidence>
<dbReference type="OMA" id="WIRTHCN"/>
<sequence>MPLFARDSPALRVLTQDELLHHISGFMRGVPFVVGAFAVREAQRGAQERANLQVTAGTTLYPQPRGYLPQLAIIRADLDMLERLLQVSLLPEHKRNPRLEFFEVIRCAVMFNRLEVLRWLGEHCNLTEYEFEGNLLNYAIHYSGDVAVLDWLHGHVPRQFVHIRPWQLCFAASRGNLTAVRWLHEHDYAGFSAGVMDAAAIAGHLEVVQYLHEHRTEGCTYEAMDMAAANGHLEVVQFLHDNRTEGCTTVAMGCAAGLGHDRVVEFLGTHRTEGPHPRALEDAAKNGHLECVELLCRYSTRGCLFQARKGAAKKKHQDVVQYLSGIMADNVWSCNPRRHEGDGPRRCQKNEYALVLQRRPSRLLRSNSKVRKVEGGFFARMFGSDTGRREPTRLCSRDVSVVHRTSESLSTHEVMA</sequence>
<dbReference type="EMBL" id="DS566055">
    <property type="status" value="NOT_ANNOTATED_CDS"/>
    <property type="molecule type" value="Genomic_DNA"/>
</dbReference>
<accession>H3GVB1</accession>
<dbReference type="Proteomes" id="UP000005238">
    <property type="component" value="Unassembled WGS sequence"/>
</dbReference>
<keyword evidence="2" id="KW-1185">Reference proteome</keyword>
<dbReference type="InterPro" id="IPR002110">
    <property type="entry name" value="Ankyrin_rpt"/>
</dbReference>
<dbReference type="Gene3D" id="1.25.40.20">
    <property type="entry name" value="Ankyrin repeat-containing domain"/>
    <property type="match status" value="1"/>
</dbReference>
<reference evidence="2" key="1">
    <citation type="journal article" date="2006" name="Science">
        <title>Phytophthora genome sequences uncover evolutionary origins and mechanisms of pathogenesis.</title>
        <authorList>
            <person name="Tyler B.M."/>
            <person name="Tripathy S."/>
            <person name="Zhang X."/>
            <person name="Dehal P."/>
            <person name="Jiang R.H."/>
            <person name="Aerts A."/>
            <person name="Arredondo F.D."/>
            <person name="Baxter L."/>
            <person name="Bensasson D."/>
            <person name="Beynon J.L."/>
            <person name="Chapman J."/>
            <person name="Damasceno C.M."/>
            <person name="Dorrance A.E."/>
            <person name="Dou D."/>
            <person name="Dickerman A.W."/>
            <person name="Dubchak I.L."/>
            <person name="Garbelotto M."/>
            <person name="Gijzen M."/>
            <person name="Gordon S.G."/>
            <person name="Govers F."/>
            <person name="Grunwald N.J."/>
            <person name="Huang W."/>
            <person name="Ivors K.L."/>
            <person name="Jones R.W."/>
            <person name="Kamoun S."/>
            <person name="Krampis K."/>
            <person name="Lamour K.H."/>
            <person name="Lee M.K."/>
            <person name="McDonald W.H."/>
            <person name="Medina M."/>
            <person name="Meijer H.J."/>
            <person name="Nordberg E.K."/>
            <person name="Maclean D.J."/>
            <person name="Ospina-Giraldo M.D."/>
            <person name="Morris P.F."/>
            <person name="Phuntumart V."/>
            <person name="Putnam N.H."/>
            <person name="Rash S."/>
            <person name="Rose J.K."/>
            <person name="Sakihama Y."/>
            <person name="Salamov A.A."/>
            <person name="Savidor A."/>
            <person name="Scheuring C.F."/>
            <person name="Smith B.M."/>
            <person name="Sobral B.W."/>
            <person name="Terry A."/>
            <person name="Torto-Alalibo T.A."/>
            <person name="Win J."/>
            <person name="Xu Z."/>
            <person name="Zhang H."/>
            <person name="Grigoriev I.V."/>
            <person name="Rokhsar D.S."/>
            <person name="Boore J.L."/>
        </authorList>
    </citation>
    <scope>NUCLEOTIDE SEQUENCE [LARGE SCALE GENOMIC DNA]</scope>
    <source>
        <strain evidence="2">Pr102</strain>
    </source>
</reference>
<dbReference type="Pfam" id="PF13637">
    <property type="entry name" value="Ank_4"/>
    <property type="match status" value="1"/>
</dbReference>
<dbReference type="PANTHER" id="PTHR46586">
    <property type="entry name" value="ANKYRIN REPEAT-CONTAINING PROTEIN"/>
    <property type="match status" value="1"/>
</dbReference>
<dbReference type="InterPro" id="IPR052050">
    <property type="entry name" value="SecEffector_AnkRepeat"/>
</dbReference>
<dbReference type="EnsemblProtists" id="Phyra81253">
    <property type="protein sequence ID" value="Phyra81253"/>
    <property type="gene ID" value="Phyra81253"/>
</dbReference>
<proteinExistence type="predicted"/>
<dbReference type="InterPro" id="IPR036770">
    <property type="entry name" value="Ankyrin_rpt-contain_sf"/>
</dbReference>
<evidence type="ECO:0000313" key="1">
    <source>
        <dbReference type="EnsemblProtists" id="Phyra81253"/>
    </source>
</evidence>
<dbReference type="InParanoid" id="H3GVB1"/>
<dbReference type="VEuPathDB" id="FungiDB:KRP23_12439"/>
<protein>
    <submittedName>
        <fullName evidence="1">Uncharacterized protein</fullName>
    </submittedName>
</protein>